<accession>A0A8A3S352</accession>
<dbReference type="Proteomes" id="UP001042704">
    <property type="component" value="Chromosome"/>
</dbReference>
<reference evidence="1" key="1">
    <citation type="journal article" date="2001" name="Int. J. Syst. Evol. Microbiol.">
        <title>Methanofollis aquaemaris sp. nov., a methanogen isolated from an aquaculture fish pond.</title>
        <authorList>
            <person name="Lai M.C."/>
            <person name="Chen S.C."/>
        </authorList>
    </citation>
    <scope>NUCLEOTIDE SEQUENCE</scope>
    <source>
        <strain evidence="1">N2F9704</strain>
    </source>
</reference>
<dbReference type="AlphaFoldDB" id="A0A8A3S352"/>
<keyword evidence="2" id="KW-1185">Reference proteome</keyword>
<dbReference type="GeneID" id="76423326"/>
<proteinExistence type="predicted"/>
<sequence length="234" mass="24768">MTVYVAMDDTDNLNSRGTGRLARTVAAALAGEYEVFGVTRHQLFVDDAIPYTSHNSCAVIHLPHAEMQDVPAIFEIAETMMLDDFVEGSDPGLAVASASQITPALLAFGKDAKGKVLTQETARSLAKNLDIMLKGLGGTEDGVIGCMAGIGLARAGNDGRFLQVGRVREITGVSTAEELLEAGIDAIITRDGRQVTKGIIEAPEGKSVKPCPIGGWVVLIVDEQDGHIIPVKRD</sequence>
<dbReference type="EMBL" id="CP036172">
    <property type="protein sequence ID" value="QSZ66565.1"/>
    <property type="molecule type" value="Genomic_DNA"/>
</dbReference>
<dbReference type="RefSeq" id="WP_265581913.1">
    <property type="nucleotide sequence ID" value="NZ_CP036172.1"/>
</dbReference>
<dbReference type="Gene3D" id="3.30.70.2200">
    <property type="match status" value="1"/>
</dbReference>
<dbReference type="KEGG" id="maqe:RJ40_03155"/>
<organism evidence="1 2">
    <name type="scientific">Methanofollis aquaemaris</name>
    <dbReference type="NCBI Taxonomy" id="126734"/>
    <lineage>
        <taxon>Archaea</taxon>
        <taxon>Methanobacteriati</taxon>
        <taxon>Methanobacteriota</taxon>
        <taxon>Stenosarchaea group</taxon>
        <taxon>Methanomicrobia</taxon>
        <taxon>Methanomicrobiales</taxon>
        <taxon>Methanomicrobiaceae</taxon>
        <taxon>Methanofollis</taxon>
    </lineage>
</organism>
<reference evidence="1" key="2">
    <citation type="submission" date="2019-02" db="EMBL/GenBank/DDBJ databases">
        <authorList>
            <person name="Chen S.-C."/>
            <person name="Chien H.-H."/>
            <person name="Lai M.-C."/>
        </authorList>
    </citation>
    <scope>NUCLEOTIDE SEQUENCE</scope>
    <source>
        <strain evidence="1">N2F9704</strain>
    </source>
</reference>
<name>A0A8A3S352_9EURY</name>
<evidence type="ECO:0000313" key="2">
    <source>
        <dbReference type="Proteomes" id="UP001042704"/>
    </source>
</evidence>
<protein>
    <submittedName>
        <fullName evidence="1">ABC transporter substrate-binding protein</fullName>
    </submittedName>
</protein>
<gene>
    <name evidence="1" type="ORF">RJ40_03155</name>
</gene>
<evidence type="ECO:0000313" key="1">
    <source>
        <dbReference type="EMBL" id="QSZ66565.1"/>
    </source>
</evidence>